<dbReference type="EMBL" id="BGPR01002021">
    <property type="protein sequence ID" value="GBM66349.1"/>
    <property type="molecule type" value="Genomic_DNA"/>
</dbReference>
<name>A0A4Y2HMH3_ARAVE</name>
<dbReference type="AlphaFoldDB" id="A0A4Y2HMH3"/>
<protein>
    <submittedName>
        <fullName evidence="1">Uncharacterized protein</fullName>
    </submittedName>
</protein>
<gene>
    <name evidence="1" type="ORF">AVEN_69097_1</name>
</gene>
<keyword evidence="2" id="KW-1185">Reference proteome</keyword>
<reference evidence="1 2" key="1">
    <citation type="journal article" date="2019" name="Sci. Rep.">
        <title>Orb-weaving spider Araneus ventricosus genome elucidates the spidroin gene catalogue.</title>
        <authorList>
            <person name="Kono N."/>
            <person name="Nakamura H."/>
            <person name="Ohtoshi R."/>
            <person name="Moran D.A.P."/>
            <person name="Shinohara A."/>
            <person name="Yoshida Y."/>
            <person name="Fujiwara M."/>
            <person name="Mori M."/>
            <person name="Tomita M."/>
            <person name="Arakawa K."/>
        </authorList>
    </citation>
    <scope>NUCLEOTIDE SEQUENCE [LARGE SCALE GENOMIC DNA]</scope>
</reference>
<accession>A0A4Y2HMH3</accession>
<evidence type="ECO:0000313" key="1">
    <source>
        <dbReference type="EMBL" id="GBM66349.1"/>
    </source>
</evidence>
<proteinExistence type="predicted"/>
<organism evidence="1 2">
    <name type="scientific">Araneus ventricosus</name>
    <name type="common">Orbweaver spider</name>
    <name type="synonym">Epeira ventricosa</name>
    <dbReference type="NCBI Taxonomy" id="182803"/>
    <lineage>
        <taxon>Eukaryota</taxon>
        <taxon>Metazoa</taxon>
        <taxon>Ecdysozoa</taxon>
        <taxon>Arthropoda</taxon>
        <taxon>Chelicerata</taxon>
        <taxon>Arachnida</taxon>
        <taxon>Araneae</taxon>
        <taxon>Araneomorphae</taxon>
        <taxon>Entelegynae</taxon>
        <taxon>Araneoidea</taxon>
        <taxon>Araneidae</taxon>
        <taxon>Araneus</taxon>
    </lineage>
</organism>
<dbReference type="Proteomes" id="UP000499080">
    <property type="component" value="Unassembled WGS sequence"/>
</dbReference>
<sequence length="71" mass="7949">MSCRTALANKVAVLSETPYRSHSIAKVSDGISRYRLLHRKEPGRAIDRLEKREKGKSGGPFARCYNMAPLC</sequence>
<comment type="caution">
    <text evidence="1">The sequence shown here is derived from an EMBL/GenBank/DDBJ whole genome shotgun (WGS) entry which is preliminary data.</text>
</comment>
<evidence type="ECO:0000313" key="2">
    <source>
        <dbReference type="Proteomes" id="UP000499080"/>
    </source>
</evidence>